<evidence type="ECO:0000256" key="2">
    <source>
        <dbReference type="ARBA" id="ARBA00022801"/>
    </source>
</evidence>
<dbReference type="InterPro" id="IPR003495">
    <property type="entry name" value="CobW/HypB/UreG_nucleotide-bd"/>
</dbReference>
<dbReference type="InterPro" id="IPR036627">
    <property type="entry name" value="CobW-likC_sf"/>
</dbReference>
<keyword evidence="3" id="KW-0143">Chaperone</keyword>
<proteinExistence type="inferred from homology"/>
<keyword evidence="2" id="KW-0378">Hydrolase</keyword>
<comment type="similarity">
    <text evidence="4">Belongs to the SIMIBI class G3E GTPase family. ZNG1 subfamily.</text>
</comment>
<dbReference type="InterPro" id="IPR011629">
    <property type="entry name" value="CobW-like_C"/>
</dbReference>
<organism evidence="8 9">
    <name type="scientific">Mongoliitalea lutea</name>
    <dbReference type="NCBI Taxonomy" id="849756"/>
    <lineage>
        <taxon>Bacteria</taxon>
        <taxon>Pseudomonadati</taxon>
        <taxon>Bacteroidota</taxon>
        <taxon>Cytophagia</taxon>
        <taxon>Cytophagales</taxon>
        <taxon>Cyclobacteriaceae</taxon>
        <taxon>Mongoliitalea</taxon>
    </lineage>
</organism>
<dbReference type="Pfam" id="PF07683">
    <property type="entry name" value="CobW_C"/>
    <property type="match status" value="1"/>
</dbReference>
<dbReference type="RefSeq" id="WP_189584249.1">
    <property type="nucleotide sequence ID" value="NZ_BMYF01000019.1"/>
</dbReference>
<dbReference type="EMBL" id="BMYF01000019">
    <property type="protein sequence ID" value="GHB46528.1"/>
    <property type="molecule type" value="Genomic_DNA"/>
</dbReference>
<dbReference type="InterPro" id="IPR051316">
    <property type="entry name" value="Zinc-reg_GTPase_activator"/>
</dbReference>
<evidence type="ECO:0000256" key="5">
    <source>
        <dbReference type="ARBA" id="ARBA00045658"/>
    </source>
</evidence>
<keyword evidence="9" id="KW-1185">Reference proteome</keyword>
<dbReference type="AlphaFoldDB" id="A0A8J3D0T8"/>
<gene>
    <name evidence="8" type="ORF">GCM10008106_29350</name>
</gene>
<dbReference type="CDD" id="cd03112">
    <property type="entry name" value="CobW-like"/>
    <property type="match status" value="1"/>
</dbReference>
<evidence type="ECO:0000256" key="3">
    <source>
        <dbReference type="ARBA" id="ARBA00023186"/>
    </source>
</evidence>
<dbReference type="GO" id="GO:0016787">
    <property type="term" value="F:hydrolase activity"/>
    <property type="evidence" value="ECO:0007669"/>
    <property type="project" value="UniProtKB-KW"/>
</dbReference>
<comment type="function">
    <text evidence="5">Zinc chaperone that directly transfers zinc cofactor to target proteins, thereby activating them. Zinc is transferred from the CXCC motif in the GTPase domain to the zinc binding site in target proteins in a process requiring GTP hydrolysis.</text>
</comment>
<dbReference type="InterPro" id="IPR027417">
    <property type="entry name" value="P-loop_NTPase"/>
</dbReference>
<dbReference type="SMART" id="SM00833">
    <property type="entry name" value="CobW_C"/>
    <property type="match status" value="1"/>
</dbReference>
<keyword evidence="1" id="KW-0547">Nucleotide-binding</keyword>
<dbReference type="GO" id="GO:0005737">
    <property type="term" value="C:cytoplasm"/>
    <property type="evidence" value="ECO:0007669"/>
    <property type="project" value="TreeGrafter"/>
</dbReference>
<evidence type="ECO:0000256" key="6">
    <source>
        <dbReference type="ARBA" id="ARBA00049117"/>
    </source>
</evidence>
<comment type="caution">
    <text evidence="8">The sequence shown here is derived from an EMBL/GenBank/DDBJ whole genome shotgun (WGS) entry which is preliminary data.</text>
</comment>
<sequence>MKKKIKTYLLTGFLGAGKTTFLNHLLGLKVSETNYVIENEFGKNSIDSTLVTKNYNQLFELNNGCICCSLDSELIEVLAQLVRLDSQPDNLFIEASGVADAGILASIFQRDDVKKYFELRQVICIVDAENFEDRLEEVSEPYRQLVASSTLVISKIDLIQPSYEEHLRELLQKINPLASICSNQELDAYNFFKNNYSDFTPTNGLAHSMVEGPHRMKSIAIETNEVFDREKLYATLSMTLYLSYHQVYRVKGFVKVAGEDHPILVQSTGNTVSFSKTDAPKKSPNVLVFIGKGIERKGLERILAKTIANKAQVTA</sequence>
<dbReference type="Proteomes" id="UP000642809">
    <property type="component" value="Unassembled WGS sequence"/>
</dbReference>
<evidence type="ECO:0000313" key="9">
    <source>
        <dbReference type="Proteomes" id="UP000642809"/>
    </source>
</evidence>
<dbReference type="SUPFAM" id="SSF52540">
    <property type="entry name" value="P-loop containing nucleoside triphosphate hydrolases"/>
    <property type="match status" value="1"/>
</dbReference>
<dbReference type="Pfam" id="PF02492">
    <property type="entry name" value="cobW"/>
    <property type="match status" value="1"/>
</dbReference>
<evidence type="ECO:0000256" key="4">
    <source>
        <dbReference type="ARBA" id="ARBA00034320"/>
    </source>
</evidence>
<accession>A0A8J3D0T8</accession>
<evidence type="ECO:0000256" key="1">
    <source>
        <dbReference type="ARBA" id="ARBA00022741"/>
    </source>
</evidence>
<evidence type="ECO:0000313" key="8">
    <source>
        <dbReference type="EMBL" id="GHB46528.1"/>
    </source>
</evidence>
<dbReference type="PANTHER" id="PTHR13748:SF62">
    <property type="entry name" value="COBW DOMAIN-CONTAINING PROTEIN"/>
    <property type="match status" value="1"/>
</dbReference>
<feature type="domain" description="CobW C-terminal" evidence="7">
    <location>
        <begin position="216"/>
        <end position="307"/>
    </location>
</feature>
<dbReference type="Gene3D" id="3.30.1220.10">
    <property type="entry name" value="CobW-like, C-terminal domain"/>
    <property type="match status" value="1"/>
</dbReference>
<dbReference type="GO" id="GO:0000166">
    <property type="term" value="F:nucleotide binding"/>
    <property type="evidence" value="ECO:0007669"/>
    <property type="project" value="UniProtKB-KW"/>
</dbReference>
<comment type="catalytic activity">
    <reaction evidence="6">
        <text>GTP + H2O = GDP + phosphate + H(+)</text>
        <dbReference type="Rhea" id="RHEA:19669"/>
        <dbReference type="ChEBI" id="CHEBI:15377"/>
        <dbReference type="ChEBI" id="CHEBI:15378"/>
        <dbReference type="ChEBI" id="CHEBI:37565"/>
        <dbReference type="ChEBI" id="CHEBI:43474"/>
        <dbReference type="ChEBI" id="CHEBI:58189"/>
    </reaction>
    <physiologicalReaction direction="left-to-right" evidence="6">
        <dbReference type="Rhea" id="RHEA:19670"/>
    </physiologicalReaction>
</comment>
<reference evidence="8" key="1">
    <citation type="journal article" date="2014" name="Int. J. Syst. Evol. Microbiol.">
        <title>Complete genome sequence of Corynebacterium casei LMG S-19264T (=DSM 44701T), isolated from a smear-ripened cheese.</title>
        <authorList>
            <consortium name="US DOE Joint Genome Institute (JGI-PGF)"/>
            <person name="Walter F."/>
            <person name="Albersmeier A."/>
            <person name="Kalinowski J."/>
            <person name="Ruckert C."/>
        </authorList>
    </citation>
    <scope>NUCLEOTIDE SEQUENCE</scope>
    <source>
        <strain evidence="8">KCTC 23224</strain>
    </source>
</reference>
<dbReference type="SUPFAM" id="SSF90002">
    <property type="entry name" value="Hypothetical protein YjiA, C-terminal domain"/>
    <property type="match status" value="1"/>
</dbReference>
<name>A0A8J3D0T8_9BACT</name>
<dbReference type="Gene3D" id="3.40.50.300">
    <property type="entry name" value="P-loop containing nucleotide triphosphate hydrolases"/>
    <property type="match status" value="1"/>
</dbReference>
<dbReference type="PANTHER" id="PTHR13748">
    <property type="entry name" value="COBW-RELATED"/>
    <property type="match status" value="1"/>
</dbReference>
<protein>
    <submittedName>
        <fullName evidence="8">Cobalamin biosynthesis protein CobW</fullName>
    </submittedName>
</protein>
<evidence type="ECO:0000259" key="7">
    <source>
        <dbReference type="SMART" id="SM00833"/>
    </source>
</evidence>
<reference evidence="8" key="2">
    <citation type="submission" date="2020-09" db="EMBL/GenBank/DDBJ databases">
        <authorList>
            <person name="Sun Q."/>
            <person name="Kim S."/>
        </authorList>
    </citation>
    <scope>NUCLEOTIDE SEQUENCE</scope>
    <source>
        <strain evidence="8">KCTC 23224</strain>
    </source>
</reference>